<keyword evidence="2" id="KW-1185">Reference proteome</keyword>
<dbReference type="AlphaFoldDB" id="A0AA36GJD9"/>
<organism evidence="1 2">
    <name type="scientific">Cylicocyclus nassatus</name>
    <name type="common">Nematode worm</name>
    <dbReference type="NCBI Taxonomy" id="53992"/>
    <lineage>
        <taxon>Eukaryota</taxon>
        <taxon>Metazoa</taxon>
        <taxon>Ecdysozoa</taxon>
        <taxon>Nematoda</taxon>
        <taxon>Chromadorea</taxon>
        <taxon>Rhabditida</taxon>
        <taxon>Rhabditina</taxon>
        <taxon>Rhabditomorpha</taxon>
        <taxon>Strongyloidea</taxon>
        <taxon>Strongylidae</taxon>
        <taxon>Cylicocyclus</taxon>
    </lineage>
</organism>
<gene>
    <name evidence="1" type="ORF">CYNAS_LOCUS3934</name>
</gene>
<sequence>QHLCGYRPLLLRTTNIFITVDQRLVPSASVPLCTLCIRRGLDSISTEMTFGGVVSQVRTAIIFQTSEEDDLVETLGQ</sequence>
<reference evidence="1" key="1">
    <citation type="submission" date="2023-07" db="EMBL/GenBank/DDBJ databases">
        <authorList>
            <consortium name="CYATHOMIX"/>
        </authorList>
    </citation>
    <scope>NUCLEOTIDE SEQUENCE</scope>
    <source>
        <strain evidence="1">N/A</strain>
    </source>
</reference>
<proteinExistence type="predicted"/>
<feature type="non-terminal residue" evidence="1">
    <location>
        <position position="1"/>
    </location>
</feature>
<evidence type="ECO:0000313" key="2">
    <source>
        <dbReference type="Proteomes" id="UP001176961"/>
    </source>
</evidence>
<protein>
    <submittedName>
        <fullName evidence="1">Uncharacterized protein</fullName>
    </submittedName>
</protein>
<accession>A0AA36GJD9</accession>
<comment type="caution">
    <text evidence="1">The sequence shown here is derived from an EMBL/GenBank/DDBJ whole genome shotgun (WGS) entry which is preliminary data.</text>
</comment>
<dbReference type="EMBL" id="CATQJL010000001">
    <property type="protein sequence ID" value="CAJ0591951.1"/>
    <property type="molecule type" value="Genomic_DNA"/>
</dbReference>
<name>A0AA36GJD9_CYLNA</name>
<dbReference type="Proteomes" id="UP001176961">
    <property type="component" value="Unassembled WGS sequence"/>
</dbReference>
<evidence type="ECO:0000313" key="1">
    <source>
        <dbReference type="EMBL" id="CAJ0591951.1"/>
    </source>
</evidence>